<accession>A0A8J6XSI2</accession>
<dbReference type="InterPro" id="IPR000671">
    <property type="entry name" value="Peptidase_A31"/>
</dbReference>
<dbReference type="EMBL" id="JACXWD010000016">
    <property type="protein sequence ID" value="MBD3867807.1"/>
    <property type="molecule type" value="Genomic_DNA"/>
</dbReference>
<dbReference type="SUPFAM" id="SSF53163">
    <property type="entry name" value="HybD-like"/>
    <property type="match status" value="1"/>
</dbReference>
<dbReference type="PRINTS" id="PR00446">
    <property type="entry name" value="HYDRGNUPTAKE"/>
</dbReference>
<dbReference type="Gene3D" id="3.40.50.1450">
    <property type="entry name" value="HybD-like"/>
    <property type="match status" value="1"/>
</dbReference>
<dbReference type="GO" id="GO:0016485">
    <property type="term" value="P:protein processing"/>
    <property type="evidence" value="ECO:0007669"/>
    <property type="project" value="TreeGrafter"/>
</dbReference>
<evidence type="ECO:0000256" key="4">
    <source>
        <dbReference type="ARBA" id="ARBA00022801"/>
    </source>
</evidence>
<dbReference type="PANTHER" id="PTHR30302">
    <property type="entry name" value="HYDROGENASE 1 MATURATION PROTEASE"/>
    <property type="match status" value="1"/>
</dbReference>
<dbReference type="AlphaFoldDB" id="A0A8J6XSI2"/>
<reference evidence="5 6" key="1">
    <citation type="submission" date="2020-08" db="EMBL/GenBank/DDBJ databases">
        <title>Acidobacteriota in marine sediments use diverse sulfur dissimilation pathways.</title>
        <authorList>
            <person name="Wasmund K."/>
        </authorList>
    </citation>
    <scope>NUCLEOTIDE SEQUENCE [LARGE SCALE GENOMIC DNA]</scope>
    <source>
        <strain evidence="5">MAG AM4</strain>
    </source>
</reference>
<organism evidence="5 6">
    <name type="scientific">Candidatus Polarisedimenticola svalbardensis</name>
    <dbReference type="NCBI Taxonomy" id="2886004"/>
    <lineage>
        <taxon>Bacteria</taxon>
        <taxon>Pseudomonadati</taxon>
        <taxon>Acidobacteriota</taxon>
        <taxon>Candidatus Polarisedimenticolia</taxon>
        <taxon>Candidatus Polarisedimenticolales</taxon>
        <taxon>Candidatus Polarisedimenticolaceae</taxon>
        <taxon>Candidatus Polarisedimenticola</taxon>
    </lineage>
</organism>
<dbReference type="PANTHER" id="PTHR30302:SF1">
    <property type="entry name" value="HYDROGENASE 2 MATURATION PROTEASE"/>
    <property type="match status" value="1"/>
</dbReference>
<dbReference type="CDD" id="cd00518">
    <property type="entry name" value="H2MP"/>
    <property type="match status" value="1"/>
</dbReference>
<dbReference type="InterPro" id="IPR023430">
    <property type="entry name" value="Pept_HybD-like_dom_sf"/>
</dbReference>
<dbReference type="Pfam" id="PF01750">
    <property type="entry name" value="HycI"/>
    <property type="match status" value="1"/>
</dbReference>
<dbReference type="Proteomes" id="UP000648239">
    <property type="component" value="Unassembled WGS sequence"/>
</dbReference>
<evidence type="ECO:0000313" key="6">
    <source>
        <dbReference type="Proteomes" id="UP000648239"/>
    </source>
</evidence>
<comment type="similarity">
    <text evidence="1">Belongs to the peptidase A31 family.</text>
</comment>
<proteinExistence type="inferred from homology"/>
<dbReference type="GO" id="GO:0004190">
    <property type="term" value="F:aspartic-type endopeptidase activity"/>
    <property type="evidence" value="ECO:0007669"/>
    <property type="project" value="UniProtKB-KW"/>
</dbReference>
<evidence type="ECO:0000256" key="3">
    <source>
        <dbReference type="ARBA" id="ARBA00022750"/>
    </source>
</evidence>
<dbReference type="NCBIfam" id="TIGR00072">
    <property type="entry name" value="hydrog_prot"/>
    <property type="match status" value="1"/>
</dbReference>
<keyword evidence="2 5" id="KW-0645">Protease</keyword>
<keyword evidence="3" id="KW-0064">Aspartyl protease</keyword>
<sequence length="153" mass="16140">MSVLVIGAGNDCRQDDGFGIAVARALASRSLDGVEVLELSGEGGSILAALEGREQVYLVDAVHSGADPGELHRLDAGSETIPCSFFHYSSHDFAVAEALEMARILDRLPPVVVVFGVEGERFDHGIGLSTAIQERVEEVADCIQGEISASACR</sequence>
<evidence type="ECO:0000313" key="5">
    <source>
        <dbReference type="EMBL" id="MBD3867807.1"/>
    </source>
</evidence>
<evidence type="ECO:0000256" key="2">
    <source>
        <dbReference type="ARBA" id="ARBA00022670"/>
    </source>
</evidence>
<gene>
    <name evidence="5" type="ORF">IFK94_06770</name>
</gene>
<protein>
    <submittedName>
        <fullName evidence="5">Hydrogenase maturation protease</fullName>
    </submittedName>
</protein>
<evidence type="ECO:0000256" key="1">
    <source>
        <dbReference type="ARBA" id="ARBA00006814"/>
    </source>
</evidence>
<keyword evidence="4" id="KW-0378">Hydrolase</keyword>
<comment type="caution">
    <text evidence="5">The sequence shown here is derived from an EMBL/GenBank/DDBJ whole genome shotgun (WGS) entry which is preliminary data.</text>
</comment>
<dbReference type="GO" id="GO:0008047">
    <property type="term" value="F:enzyme activator activity"/>
    <property type="evidence" value="ECO:0007669"/>
    <property type="project" value="InterPro"/>
</dbReference>
<name>A0A8J6XSI2_9BACT</name>